<dbReference type="GO" id="GO:0050661">
    <property type="term" value="F:NADP binding"/>
    <property type="evidence" value="ECO:0007669"/>
    <property type="project" value="InterPro"/>
</dbReference>
<feature type="binding site" evidence="4">
    <location>
        <position position="103"/>
    </location>
    <ligand>
        <name>substrate</name>
    </ligand>
</feature>
<keyword evidence="2 4" id="KW-0560">Oxidoreductase</keyword>
<evidence type="ECO:0000259" key="5">
    <source>
        <dbReference type="Pfam" id="PF01488"/>
    </source>
</evidence>
<dbReference type="InterPro" id="IPR018214">
    <property type="entry name" value="GluRdtase_CS"/>
</dbReference>
<protein>
    <recommendedName>
        <fullName evidence="4">Glutamyl-tRNA reductase</fullName>
        <shortName evidence="4">GluTR</shortName>
        <ecNumber evidence="4">1.2.1.70</ecNumber>
    </recommendedName>
</protein>
<comment type="similarity">
    <text evidence="4">Belongs to the glutamyl-tRNA reductase family.</text>
</comment>
<gene>
    <name evidence="4 7" type="primary">hemA</name>
    <name evidence="7" type="ORF">CSEC_0153</name>
</gene>
<feature type="binding site" evidence="4">
    <location>
        <begin position="183"/>
        <end position="188"/>
    </location>
    <ligand>
        <name>NADP(+)</name>
        <dbReference type="ChEBI" id="CHEBI:58349"/>
    </ligand>
</feature>
<feature type="binding site" evidence="4">
    <location>
        <position position="114"/>
    </location>
    <ligand>
        <name>substrate</name>
    </ligand>
</feature>
<comment type="subunit">
    <text evidence="4">Homodimer.</text>
</comment>
<dbReference type="PANTHER" id="PTHR43013">
    <property type="entry name" value="GLUTAMYL-TRNA REDUCTASE"/>
    <property type="match status" value="1"/>
</dbReference>
<comment type="domain">
    <text evidence="4">Possesses an unusual extended V-shaped dimeric structure with each monomer consisting of three distinct domains arranged along a curved 'spinal' alpha-helix. The N-terminal catalytic domain specifically recognizes the glutamate moiety of the substrate. The second domain is the NADPH-binding domain, and the third C-terminal domain is responsible for dimerization.</text>
</comment>
<dbReference type="STRING" id="1437425.CSEC_0153"/>
<keyword evidence="8" id="KW-1185">Reference proteome</keyword>
<sequence>MRVGVIGINHKLANLHVREALAKAFQKRFGTEKVLHPGHHFILLLTCNRTEIYFSSHNLTESHAFIIENLRKELSFEFEQKLYSFFSWDCFFHLAKVTAGLDSALFGESEIQGQVKSAYINNSLNKPLAKELHFLFQKSLKIGKEIRTRFTLSKGLSDLEHAVFNTGKKIFNDFEKTKILFIGASEINLKVLSFLKKQLLSNITLCNRTRERTLEIQNKLGISELLWENLDQWEQFDWVILGTKFPGYLIKKETLGFCDKEQKLIIDLSVPRNVDPEIVKNTNICLYNIDDMHRLLISRKRENLFLIKSALEHVHCETKKLCKLFLKKENNLNQESFHESKEMCFA</sequence>
<feature type="binding site" evidence="4">
    <location>
        <begin position="46"/>
        <end position="49"/>
    </location>
    <ligand>
        <name>substrate</name>
    </ligand>
</feature>
<dbReference type="Gene3D" id="3.30.460.30">
    <property type="entry name" value="Glutamyl-tRNA reductase, N-terminal domain"/>
    <property type="match status" value="1"/>
</dbReference>
<dbReference type="RefSeq" id="WP_053331659.1">
    <property type="nucleotide sequence ID" value="NZ_CCEJ010000001.1"/>
</dbReference>
<evidence type="ECO:0000256" key="2">
    <source>
        <dbReference type="ARBA" id="ARBA00023002"/>
    </source>
</evidence>
<evidence type="ECO:0000313" key="7">
    <source>
        <dbReference type="EMBL" id="CDR32993.1"/>
    </source>
</evidence>
<dbReference type="EMBL" id="CCEJ010000001">
    <property type="protein sequence ID" value="CDR32993.1"/>
    <property type="molecule type" value="Genomic_DNA"/>
</dbReference>
<dbReference type="PROSITE" id="PS00747">
    <property type="entry name" value="GLUTR"/>
    <property type="match status" value="1"/>
</dbReference>
<dbReference type="eggNOG" id="COG0373">
    <property type="taxonomic scope" value="Bacteria"/>
</dbReference>
<name>A0A090D0A4_9BACT</name>
<keyword evidence="3 4" id="KW-0627">Porphyrin biosynthesis</keyword>
<evidence type="ECO:0000259" key="6">
    <source>
        <dbReference type="Pfam" id="PF05201"/>
    </source>
</evidence>
<dbReference type="Pfam" id="PF01488">
    <property type="entry name" value="Shikimate_DH"/>
    <property type="match status" value="1"/>
</dbReference>
<reference evidence="7" key="2">
    <citation type="submission" date="2014-09" db="EMBL/GenBank/DDBJ databases">
        <title>Criblamydia sequanensis harbors a mega-plasmid encoding arsenite resistance.</title>
        <authorList>
            <person name="Bertelli C."/>
            <person name="Goesmann A."/>
            <person name="Greub G."/>
        </authorList>
    </citation>
    <scope>NUCLEOTIDE SEQUENCE [LARGE SCALE GENOMIC DNA]</scope>
    <source>
        <strain evidence="7">CRIB-18</strain>
    </source>
</reference>
<evidence type="ECO:0000256" key="3">
    <source>
        <dbReference type="ARBA" id="ARBA00023244"/>
    </source>
</evidence>
<dbReference type="AlphaFoldDB" id="A0A090D0A4"/>
<feature type="site" description="Important for activity" evidence="4">
    <location>
        <position position="93"/>
    </location>
</feature>
<dbReference type="HAMAP" id="MF_00087">
    <property type="entry name" value="Glu_tRNA_reductase"/>
    <property type="match status" value="1"/>
</dbReference>
<dbReference type="InterPro" id="IPR006151">
    <property type="entry name" value="Shikm_DH/Glu-tRNA_Rdtase"/>
</dbReference>
<feature type="binding site" evidence="4">
    <location>
        <begin position="108"/>
        <end position="110"/>
    </location>
    <ligand>
        <name>substrate</name>
    </ligand>
</feature>
<dbReference type="GO" id="GO:0019353">
    <property type="term" value="P:protoporphyrinogen IX biosynthetic process from glutamate"/>
    <property type="evidence" value="ECO:0007669"/>
    <property type="project" value="TreeGrafter"/>
</dbReference>
<dbReference type="InterPro" id="IPR000343">
    <property type="entry name" value="4pyrrol_synth_GluRdtase"/>
</dbReference>
<dbReference type="InterPro" id="IPR036291">
    <property type="entry name" value="NAD(P)-bd_dom_sf"/>
</dbReference>
<keyword evidence="1 4" id="KW-0521">NADP</keyword>
<dbReference type="Pfam" id="PF05201">
    <property type="entry name" value="GlutR_N"/>
    <property type="match status" value="1"/>
</dbReference>
<feature type="domain" description="Glutamyl-tRNA reductase N-terminal" evidence="6">
    <location>
        <begin position="6"/>
        <end position="148"/>
    </location>
</feature>
<comment type="miscellaneous">
    <text evidence="4">During catalysis, the active site Cys acts as a nucleophile attacking the alpha-carbonyl group of tRNA-bound glutamate with the formation of a thioester intermediate between enzyme and glutamate, and the concomitant release of tRNA(Glu). The thioester intermediate is finally reduced by direct hydride transfer from NADPH, to form the product GSA.</text>
</comment>
<evidence type="ECO:0000256" key="4">
    <source>
        <dbReference type="HAMAP-Rule" id="MF_00087"/>
    </source>
</evidence>
<dbReference type="SUPFAM" id="SSF69742">
    <property type="entry name" value="Glutamyl tRNA-reductase catalytic, N-terminal domain"/>
    <property type="match status" value="1"/>
</dbReference>
<accession>A0A090D0A4</accession>
<dbReference type="InterPro" id="IPR015895">
    <property type="entry name" value="4pyrrol_synth_GluRdtase_N"/>
</dbReference>
<dbReference type="SUPFAM" id="SSF51735">
    <property type="entry name" value="NAD(P)-binding Rossmann-fold domains"/>
    <property type="match status" value="1"/>
</dbReference>
<feature type="active site" description="Nucleophile" evidence="4">
    <location>
        <position position="47"/>
    </location>
</feature>
<comment type="function">
    <text evidence="4">Catalyzes the NADPH-dependent reduction of glutamyl-tRNA(Glu) to glutamate 1-semialdehyde (GSA).</text>
</comment>
<reference evidence="7" key="1">
    <citation type="submission" date="2013-12" db="EMBL/GenBank/DDBJ databases">
        <authorList>
            <person name="Linke B."/>
        </authorList>
    </citation>
    <scope>NUCLEOTIDE SEQUENCE [LARGE SCALE GENOMIC DNA]</scope>
    <source>
        <strain evidence="7">CRIB-18</strain>
    </source>
</reference>
<evidence type="ECO:0000313" key="8">
    <source>
        <dbReference type="Proteomes" id="UP000031552"/>
    </source>
</evidence>
<dbReference type="Proteomes" id="UP000031552">
    <property type="component" value="Unassembled WGS sequence"/>
</dbReference>
<dbReference type="InterPro" id="IPR036343">
    <property type="entry name" value="GluRdtase_N_sf"/>
</dbReference>
<proteinExistence type="inferred from homology"/>
<dbReference type="GO" id="GO:0008883">
    <property type="term" value="F:glutamyl-tRNA reductase activity"/>
    <property type="evidence" value="ECO:0007669"/>
    <property type="project" value="UniProtKB-UniRule"/>
</dbReference>
<evidence type="ECO:0000256" key="1">
    <source>
        <dbReference type="ARBA" id="ARBA00022857"/>
    </source>
</evidence>
<dbReference type="OrthoDB" id="110209at2"/>
<comment type="pathway">
    <text evidence="4">Porphyrin-containing compound metabolism; protoporphyrin-IX biosynthesis; 5-aminolevulinate from L-glutamyl-tRNA(Glu): step 1/2.</text>
</comment>
<dbReference type="Gene3D" id="3.40.50.720">
    <property type="entry name" value="NAD(P)-binding Rossmann-like Domain"/>
    <property type="match status" value="1"/>
</dbReference>
<comment type="catalytic activity">
    <reaction evidence="4">
        <text>(S)-4-amino-5-oxopentanoate + tRNA(Glu) + NADP(+) = L-glutamyl-tRNA(Glu) + NADPH + H(+)</text>
        <dbReference type="Rhea" id="RHEA:12344"/>
        <dbReference type="Rhea" id="RHEA-COMP:9663"/>
        <dbReference type="Rhea" id="RHEA-COMP:9680"/>
        <dbReference type="ChEBI" id="CHEBI:15378"/>
        <dbReference type="ChEBI" id="CHEBI:57501"/>
        <dbReference type="ChEBI" id="CHEBI:57783"/>
        <dbReference type="ChEBI" id="CHEBI:58349"/>
        <dbReference type="ChEBI" id="CHEBI:78442"/>
        <dbReference type="ChEBI" id="CHEBI:78520"/>
        <dbReference type="EC" id="1.2.1.70"/>
    </reaction>
</comment>
<dbReference type="EC" id="1.2.1.70" evidence="4"/>
<dbReference type="UniPathway" id="UPA00251">
    <property type="reaction ID" value="UER00316"/>
</dbReference>
<feature type="domain" description="Quinate/shikimate 5-dehydrogenase/glutamyl-tRNA reductase" evidence="5">
    <location>
        <begin position="167"/>
        <end position="294"/>
    </location>
</feature>
<comment type="caution">
    <text evidence="7">The sequence shown here is derived from an EMBL/GenBank/DDBJ whole genome shotgun (WGS) entry which is preliminary data.</text>
</comment>
<dbReference type="PANTHER" id="PTHR43013:SF1">
    <property type="entry name" value="GLUTAMYL-TRNA REDUCTASE"/>
    <property type="match status" value="1"/>
</dbReference>
<organism evidence="7 8">
    <name type="scientific">Candidatus Criblamydia sequanensis CRIB-18</name>
    <dbReference type="NCBI Taxonomy" id="1437425"/>
    <lineage>
        <taxon>Bacteria</taxon>
        <taxon>Pseudomonadati</taxon>
        <taxon>Chlamydiota</taxon>
        <taxon>Chlamydiia</taxon>
        <taxon>Parachlamydiales</taxon>
        <taxon>Candidatus Criblamydiaceae</taxon>
        <taxon>Candidatus Criblamydia</taxon>
    </lineage>
</organism>